<dbReference type="InterPro" id="IPR025164">
    <property type="entry name" value="Toastrack_DUF4097"/>
</dbReference>
<evidence type="ECO:0000313" key="2">
    <source>
        <dbReference type="EMBL" id="NKQ55858.1"/>
    </source>
</evidence>
<feature type="domain" description="DUF4097" evidence="1">
    <location>
        <begin position="97"/>
        <end position="197"/>
    </location>
</feature>
<dbReference type="Pfam" id="PF13349">
    <property type="entry name" value="DUF4097"/>
    <property type="match status" value="1"/>
</dbReference>
<proteinExistence type="predicted"/>
<dbReference type="RefSeq" id="WP_168518906.1">
    <property type="nucleotide sequence ID" value="NZ_JAAXLS010000018.1"/>
</dbReference>
<dbReference type="EMBL" id="JAAXLS010000018">
    <property type="protein sequence ID" value="NKQ55858.1"/>
    <property type="molecule type" value="Genomic_DNA"/>
</dbReference>
<evidence type="ECO:0000259" key="1">
    <source>
        <dbReference type="Pfam" id="PF13349"/>
    </source>
</evidence>
<comment type="caution">
    <text evidence="2">The sequence shown here is derived from an EMBL/GenBank/DDBJ whole genome shotgun (WGS) entry which is preliminary data.</text>
</comment>
<keyword evidence="3" id="KW-1185">Reference proteome</keyword>
<dbReference type="Proteomes" id="UP000715441">
    <property type="component" value="Unassembled WGS sequence"/>
</dbReference>
<reference evidence="2 3" key="1">
    <citation type="submission" date="2020-04" db="EMBL/GenBank/DDBJ databases">
        <title>Novel species.</title>
        <authorList>
            <person name="Teo W.F.A."/>
            <person name="Lipun K."/>
            <person name="Srisuk N."/>
            <person name="Duangmal K."/>
        </authorList>
    </citation>
    <scope>NUCLEOTIDE SEQUENCE [LARGE SCALE GENOMIC DNA]</scope>
    <source>
        <strain evidence="2 3">K13G38</strain>
    </source>
</reference>
<organism evidence="2 3">
    <name type="scientific">Amycolatopsis acididurans</name>
    <dbReference type="NCBI Taxonomy" id="2724524"/>
    <lineage>
        <taxon>Bacteria</taxon>
        <taxon>Bacillati</taxon>
        <taxon>Actinomycetota</taxon>
        <taxon>Actinomycetes</taxon>
        <taxon>Pseudonocardiales</taxon>
        <taxon>Pseudonocardiaceae</taxon>
        <taxon>Amycolatopsis</taxon>
    </lineage>
</organism>
<evidence type="ECO:0000313" key="3">
    <source>
        <dbReference type="Proteomes" id="UP000715441"/>
    </source>
</evidence>
<protein>
    <submittedName>
        <fullName evidence="2">DUF4097 domain-containing protein</fullName>
    </submittedName>
</protein>
<accession>A0ABX1J7X4</accession>
<name>A0ABX1J7X4_9PSEU</name>
<sequence length="221" mass="22616">MARPVLAIGGVALIGVGAAIGFGWWSPASSSILDSRVGQAITSVRLDVDSSDVRIHAGDVGGTTVHQSFRYRHGTPGDAFQVTGNQLVLAGCGGGCSVDYDVVVPRGTTVSGDGNSGEIRLQGLAATNVTARSGDVTVLDSTGPVNVRADSGRIQVRLSSPQDVTAEADSGDVNVVVPRDRYRVQVTTDSGEQQVGIGDDPAGTHTLHLQADSGRVTLSPA</sequence>
<gene>
    <name evidence="2" type="ORF">HFP15_23565</name>
</gene>